<dbReference type="AlphaFoldDB" id="A0A0B8PK84"/>
<dbReference type="Gene3D" id="3.20.20.80">
    <property type="entry name" value="Glycosidases"/>
    <property type="match status" value="1"/>
</dbReference>
<proteinExistence type="predicted"/>
<reference evidence="2 3" key="1">
    <citation type="submission" date="2015-01" db="EMBL/GenBank/DDBJ databases">
        <title>Vibrio sp. C5 JCM 19232 whole genome shotgun sequence.</title>
        <authorList>
            <person name="Sawabe T."/>
            <person name="Meirelles P."/>
            <person name="Feng G."/>
            <person name="Sayaka M."/>
            <person name="Hattori M."/>
            <person name="Ohkuma M."/>
        </authorList>
    </citation>
    <scope>NUCLEOTIDE SEQUENCE [LARGE SCALE GENOMIC DNA]</scope>
    <source>
        <strain evidence="2 3">JCM19232</strain>
    </source>
</reference>
<accession>A0A0B8PK84</accession>
<gene>
    <name evidence="2" type="ORF">JCM19232_1992</name>
</gene>
<dbReference type="InterPro" id="IPR017853">
    <property type="entry name" value="GH"/>
</dbReference>
<dbReference type="Pfam" id="PF00128">
    <property type="entry name" value="Alpha-amylase"/>
    <property type="match status" value="1"/>
</dbReference>
<feature type="domain" description="Glycosyl hydrolase family 13 catalytic" evidence="1">
    <location>
        <begin position="56"/>
        <end position="138"/>
    </location>
</feature>
<reference evidence="2 3" key="2">
    <citation type="submission" date="2015-01" db="EMBL/GenBank/DDBJ databases">
        <authorList>
            <consortium name="NBRP consortium"/>
            <person name="Sawabe T."/>
            <person name="Meirelles P."/>
            <person name="Feng G."/>
            <person name="Sayaka M."/>
            <person name="Hattori M."/>
            <person name="Ohkuma M."/>
        </authorList>
    </citation>
    <scope>NUCLEOTIDE SEQUENCE [LARGE SCALE GENOMIC DNA]</scope>
    <source>
        <strain evidence="2 3">JCM19232</strain>
    </source>
</reference>
<comment type="caution">
    <text evidence="2">The sequence shown here is derived from an EMBL/GenBank/DDBJ whole genome shotgun (WGS) entry which is preliminary data.</text>
</comment>
<dbReference type="GO" id="GO:0004556">
    <property type="term" value="F:alpha-amylase activity"/>
    <property type="evidence" value="ECO:0007669"/>
    <property type="project" value="TreeGrafter"/>
</dbReference>
<dbReference type="InterPro" id="IPR006047">
    <property type="entry name" value="GH13_cat_dom"/>
</dbReference>
<evidence type="ECO:0000313" key="2">
    <source>
        <dbReference type="EMBL" id="GAM65117.1"/>
    </source>
</evidence>
<evidence type="ECO:0000313" key="3">
    <source>
        <dbReference type="Proteomes" id="UP000031670"/>
    </source>
</evidence>
<dbReference type="PANTHER" id="PTHR10357:SF228">
    <property type="entry name" value="PUTATIVE-RELATED"/>
    <property type="match status" value="1"/>
</dbReference>
<dbReference type="EMBL" id="BBSA01000017">
    <property type="protein sequence ID" value="GAM65117.1"/>
    <property type="molecule type" value="Genomic_DNA"/>
</dbReference>
<name>A0A0B8PK84_9VIBR</name>
<dbReference type="PROSITE" id="PS51257">
    <property type="entry name" value="PROKAR_LIPOPROTEIN"/>
    <property type="match status" value="1"/>
</dbReference>
<evidence type="ECO:0000259" key="1">
    <source>
        <dbReference type="Pfam" id="PF00128"/>
    </source>
</evidence>
<sequence>MKHANKTLLTLALSAALFGCGGSDSGNSGQDGPQTPETYACNVSQSEHSNKLRIYQVMVESFVSGDPNIGHGTGYGTSHHNGDLQGIIDSLDYIKETGANAIWLTPIFHSIPVDGQDHWADRLDATGYFASDYFSIDHDSAIWTQPKS</sequence>
<dbReference type="PANTHER" id="PTHR10357">
    <property type="entry name" value="ALPHA-AMYLASE FAMILY MEMBER"/>
    <property type="match status" value="1"/>
</dbReference>
<dbReference type="GO" id="GO:0009313">
    <property type="term" value="P:oligosaccharide catabolic process"/>
    <property type="evidence" value="ECO:0007669"/>
    <property type="project" value="TreeGrafter"/>
</dbReference>
<dbReference type="Proteomes" id="UP000031670">
    <property type="component" value="Unassembled WGS sequence"/>
</dbReference>
<protein>
    <submittedName>
        <fullName evidence="2">Neopullulanase</fullName>
    </submittedName>
</protein>
<dbReference type="SUPFAM" id="SSF51445">
    <property type="entry name" value="(Trans)glycosidases"/>
    <property type="match status" value="1"/>
</dbReference>
<organism evidence="2 3">
    <name type="scientific">Vibrio ishigakensis</name>
    <dbReference type="NCBI Taxonomy" id="1481914"/>
    <lineage>
        <taxon>Bacteria</taxon>
        <taxon>Pseudomonadati</taxon>
        <taxon>Pseudomonadota</taxon>
        <taxon>Gammaproteobacteria</taxon>
        <taxon>Vibrionales</taxon>
        <taxon>Vibrionaceae</taxon>
        <taxon>Vibrio</taxon>
    </lineage>
</organism>